<keyword evidence="3" id="KW-1185">Reference proteome</keyword>
<sequence>MTLPPHRYCMNTTTRSRVAATLLVLGPLTLTVGDLLRRIIVPSGSPSAVAITHAVADHQNIWLVAGLLNLAAAVSLVPAALALIPGAGSRGARTTTIGACLVATGSVAAAAHTVAFFSPYALYGNAGTPHSAITAFDDASESYPLLVLVIALFMIGLMLGSLVLFVGLRRARRVPIWAVVAAVVFVACGSSGGVAPGILGVAAALVAFVPAARSLVASTPVAGQPATGGLSLTS</sequence>
<keyword evidence="1" id="KW-0472">Membrane</keyword>
<keyword evidence="1" id="KW-1133">Transmembrane helix</keyword>
<gene>
    <name evidence="2" type="ORF">EFY87_01635</name>
</gene>
<protein>
    <recommendedName>
        <fullName evidence="4">DUF4386 family protein</fullName>
    </recommendedName>
</protein>
<feature type="transmembrane region" description="Helical" evidence="1">
    <location>
        <begin position="143"/>
        <end position="167"/>
    </location>
</feature>
<comment type="caution">
    <text evidence="2">The sequence shown here is derived from an EMBL/GenBank/DDBJ whole genome shotgun (WGS) entry which is preliminary data.</text>
</comment>
<dbReference type="Proteomes" id="UP000271678">
    <property type="component" value="Unassembled WGS sequence"/>
</dbReference>
<feature type="transmembrane region" description="Helical" evidence="1">
    <location>
        <begin position="174"/>
        <end position="192"/>
    </location>
</feature>
<proteinExistence type="predicted"/>
<evidence type="ECO:0000256" key="1">
    <source>
        <dbReference type="SAM" id="Phobius"/>
    </source>
</evidence>
<dbReference type="EMBL" id="RJJQ01000001">
    <property type="protein sequence ID" value="RNI25357.1"/>
    <property type="molecule type" value="Genomic_DNA"/>
</dbReference>
<feature type="transmembrane region" description="Helical" evidence="1">
    <location>
        <begin position="61"/>
        <end position="84"/>
    </location>
</feature>
<evidence type="ECO:0008006" key="4">
    <source>
        <dbReference type="Google" id="ProtNLM"/>
    </source>
</evidence>
<dbReference type="AlphaFoldDB" id="A0A3M9MJK5"/>
<accession>A0A3M9MJK5</accession>
<keyword evidence="1" id="KW-0812">Transmembrane</keyword>
<name>A0A3M9MJK5_9MICO</name>
<reference evidence="2 3" key="1">
    <citation type="submission" date="2018-11" db="EMBL/GenBank/DDBJ databases">
        <title>Draft genome of Simplicispira Flexivirga sp. BO-16.</title>
        <authorList>
            <person name="Im W.T."/>
        </authorList>
    </citation>
    <scope>NUCLEOTIDE SEQUENCE [LARGE SCALE GENOMIC DNA]</scope>
    <source>
        <strain evidence="2 3">BO-16</strain>
    </source>
</reference>
<feature type="transmembrane region" description="Helical" evidence="1">
    <location>
        <begin position="96"/>
        <end position="123"/>
    </location>
</feature>
<evidence type="ECO:0000313" key="2">
    <source>
        <dbReference type="EMBL" id="RNI25357.1"/>
    </source>
</evidence>
<evidence type="ECO:0000313" key="3">
    <source>
        <dbReference type="Proteomes" id="UP000271678"/>
    </source>
</evidence>
<organism evidence="2 3">
    <name type="scientific">Flexivirga caeni</name>
    <dbReference type="NCBI Taxonomy" id="2294115"/>
    <lineage>
        <taxon>Bacteria</taxon>
        <taxon>Bacillati</taxon>
        <taxon>Actinomycetota</taxon>
        <taxon>Actinomycetes</taxon>
        <taxon>Micrococcales</taxon>
        <taxon>Dermacoccaceae</taxon>
        <taxon>Flexivirga</taxon>
    </lineage>
</organism>